<organism evidence="2 4">
    <name type="scientific">Sphingomonas yabuuchiae</name>
    <dbReference type="NCBI Taxonomy" id="172044"/>
    <lineage>
        <taxon>Bacteria</taxon>
        <taxon>Pseudomonadati</taxon>
        <taxon>Pseudomonadota</taxon>
        <taxon>Alphaproteobacteria</taxon>
        <taxon>Sphingomonadales</taxon>
        <taxon>Sphingomonadaceae</taxon>
        <taxon>Sphingomonas</taxon>
    </lineage>
</organism>
<evidence type="ECO:0000313" key="4">
    <source>
        <dbReference type="Proteomes" id="UP000704529"/>
    </source>
</evidence>
<accession>A0AA40ZXC1</accession>
<dbReference type="EMBL" id="JACHNX010000006">
    <property type="protein sequence ID" value="MBB4609751.1"/>
    <property type="molecule type" value="Genomic_DNA"/>
</dbReference>
<evidence type="ECO:0000313" key="2">
    <source>
        <dbReference type="EMBL" id="MBN3558063.1"/>
    </source>
</evidence>
<dbReference type="RefSeq" id="WP_206362723.1">
    <property type="nucleotide sequence ID" value="NZ_JACHNX010000006.1"/>
</dbReference>
<gene>
    <name evidence="1" type="ORF">GGQ89_001973</name>
    <name evidence="2" type="ORF">JYA60_07460</name>
</gene>
<protein>
    <submittedName>
        <fullName evidence="2">Uncharacterized protein</fullName>
    </submittedName>
</protein>
<reference evidence="1 3" key="1">
    <citation type="submission" date="2020-08" db="EMBL/GenBank/DDBJ databases">
        <title>Genomic Encyclopedia of Type Strains, Phase IV (KMG-IV): sequencing the most valuable type-strain genomes for metagenomic binning, comparative biology and taxonomic classification.</title>
        <authorList>
            <person name="Goeker M."/>
        </authorList>
    </citation>
    <scope>NUCLEOTIDE SEQUENCE [LARGE SCALE GENOMIC DNA]</scope>
    <source>
        <strain evidence="1 3">DSM 14562</strain>
    </source>
</reference>
<name>A0AA40ZXC1_9SPHN</name>
<comment type="caution">
    <text evidence="2">The sequence shown here is derived from an EMBL/GenBank/DDBJ whole genome shotgun (WGS) entry which is preliminary data.</text>
</comment>
<dbReference type="Proteomes" id="UP000584663">
    <property type="component" value="Unassembled WGS sequence"/>
</dbReference>
<dbReference type="AlphaFoldDB" id="A0AA40ZXC1"/>
<dbReference type="Proteomes" id="UP000704529">
    <property type="component" value="Unassembled WGS sequence"/>
</dbReference>
<evidence type="ECO:0000313" key="3">
    <source>
        <dbReference type="Proteomes" id="UP000584663"/>
    </source>
</evidence>
<sequence>MITLDRYPVVTTPGDIMMRRFAWLLLATLTAAAPPPTERVIAPDGLVPVTINGVTRTVRIDPGATAMPIITTEFAKAASMKPGMFGFMMGFGPNVRISGGTALARVAFGGGNPAKRRIGFTEKPFASGIAGVFGPGSLPDPIVHFRLRDSVAGERTTAFPMVDQGDLFGGWAERFAIIMVEGQPMRVRFDPHHPRTLANAGAAVRLARAYGGTLSGSTSPAEIAFGVERPIRAMTLATPLTVGPLSIATLGVRTVDHGNTDTIADADQHADPNEVVVTGKGKHDIKRDRLSIGADQLNRCSSIVFDKPARQIRLSCR</sequence>
<proteinExistence type="predicted"/>
<reference evidence="2" key="2">
    <citation type="submission" date="2021-01" db="EMBL/GenBank/DDBJ databases">
        <title>Genome Sequencing of Type Strains.</title>
        <authorList>
            <person name="Lemaire J.F."/>
            <person name="Inderbitzin P."/>
            <person name="Collins S.B."/>
            <person name="Wespe N."/>
            <person name="Knight-Connoni V."/>
        </authorList>
    </citation>
    <scope>NUCLEOTIDE SEQUENCE</scope>
    <source>
        <strain evidence="2">DSM 14562</strain>
    </source>
</reference>
<evidence type="ECO:0000313" key="1">
    <source>
        <dbReference type="EMBL" id="MBB4609751.1"/>
    </source>
</evidence>
<dbReference type="EMBL" id="JAFHKU010000123">
    <property type="protein sequence ID" value="MBN3558063.1"/>
    <property type="molecule type" value="Genomic_DNA"/>
</dbReference>
<keyword evidence="3" id="KW-1185">Reference proteome</keyword>